<keyword evidence="4" id="KW-1185">Reference proteome</keyword>
<gene>
    <name evidence="3" type="ORF">PLICRDRAFT_32355</name>
</gene>
<feature type="transmembrane region" description="Helical" evidence="2">
    <location>
        <begin position="559"/>
        <end position="577"/>
    </location>
</feature>
<evidence type="ECO:0000313" key="3">
    <source>
        <dbReference type="EMBL" id="KII84282.1"/>
    </source>
</evidence>
<name>A0A0C9SR32_PLICR</name>
<protein>
    <submittedName>
        <fullName evidence="3">Uncharacterized protein</fullName>
    </submittedName>
</protein>
<accession>A0A0C9SR32</accession>
<evidence type="ECO:0000313" key="4">
    <source>
        <dbReference type="Proteomes" id="UP000053263"/>
    </source>
</evidence>
<dbReference type="OrthoDB" id="2804453at2759"/>
<evidence type="ECO:0000256" key="2">
    <source>
        <dbReference type="SAM" id="Phobius"/>
    </source>
</evidence>
<evidence type="ECO:0000256" key="1">
    <source>
        <dbReference type="SAM" id="MobiDB-lite"/>
    </source>
</evidence>
<sequence>MASRGDQEWKGQTAKPDINTEDLPHVVLDAPDPIVWSRHAEHRVVVPLTQSESASTVVVTVSQIFITLLTVSLVLTTQQLALWGTLLRRQTLTASHDETAAWTGLGSALLSLWRQTYIAASVMGTLSIALYLAGIAILHVSTPSLFGLQPFNNTGNGLVSTTIGMPNFTLDEQGDPFGTAAPFSKIWTDADALLPYLQRVSPKNTIGVSNATLYDIPDDNSGLGDMSVGATAFNVTCGTINNATAVNANASDPAGTWTITATYDGYTFSFPAHHTVPYEIRQVSPLTVSQPSTQILARNVFFYSAANLTDSKGSLGSVVELQPAMNMINGEHTENDHINETNANTLYSLQLLGCTLSHYEQQAVVEASTKGLVSVSPSAVKTASEWKSWHPELQSKSNHWTWIQDPSVDAWGELFFYMPPGTYTASGACPTADNCMKLTLAEELRISYFSIYLMQRLGIYPQTENTIYNLGATPLHAFENALASMTASLYWAAANIGSDQFVPPNYNQTAGNHVTLLRGEARASITEARLNINITPLAVGLATSVVLLALAIRLVRVPAGYNAAISAVGVLQLLWLVNGRPALREQVSQVDEPTIENLRAAGMFEVRVASDVKGDNGYYKLAQLESSDIRARHDRWVTSLLGHLPTYADSAGLEGLGSRRASTMASHSDEGTTNCQQETTKLDIKALEDLPHVVLEESNPADLHHGEFSQSIRFVVPHADLYQLFTVSLVLTTQQLALRGTLLRRQTLTASHDETTAWTGLGSALVTLWRQTYLAASVLGTLSIALYLAGIAVLHVSTPSLFALQPFNNTDNGVISTTVGMPSFFLNESADPSGSQAPFTKMWTDTNALLPYLQRVNPKNTIGVSNATLYDVPDDNSGVNNITVGATALNVTCGMISNATAVNTNSSDPTSTWTIVASYDGYNFSFPAALTGAIVHLRPLAVCDQTEIVSCRVRAVDADFVSNCYRFKARNVFFYSSANLTDSKGNLGSVVELQPPMVNQINDTTSRTLYSLQLLGCTLSLVEQQAIVDAQRKSLVAASPSATKTASEWTNWHPELQSSSNHWAWIQDPSVDAWGDLFFYMPEGTVDASGTCTGPDDCDKLTLSEEFSQFVLCLSLLACLLYIMQRLGLYPEDTNSVFNIGTTTLHDFENTLATMSASLYWAAANIESDQFAPPGFNNSLGGHAELLRGEARISTTEARLNLAVGLGTSAVLLALAVLLVRAPDGYDAAINTVGVLQLLWLVNGRPSLREQVSQVDEPTIDNLRAAGMFEVRVASEMKGDDGSYKLVRLESSDDRARYGL</sequence>
<keyword evidence="2" id="KW-1133">Transmembrane helix</keyword>
<dbReference type="Proteomes" id="UP000053263">
    <property type="component" value="Unassembled WGS sequence"/>
</dbReference>
<keyword evidence="2" id="KW-0472">Membrane</keyword>
<dbReference type="EMBL" id="KN832571">
    <property type="protein sequence ID" value="KII84282.1"/>
    <property type="molecule type" value="Genomic_DNA"/>
</dbReference>
<proteinExistence type="predicted"/>
<feature type="transmembrane region" description="Helical" evidence="2">
    <location>
        <begin position="773"/>
        <end position="796"/>
    </location>
</feature>
<feature type="transmembrane region" description="Helical" evidence="2">
    <location>
        <begin position="532"/>
        <end position="553"/>
    </location>
</feature>
<feature type="region of interest" description="Disordered" evidence="1">
    <location>
        <begin position="1"/>
        <end position="21"/>
    </location>
</feature>
<dbReference type="HOGENOM" id="CLU_006396_0_0_1"/>
<organism evidence="3 4">
    <name type="scientific">Plicaturopsis crispa FD-325 SS-3</name>
    <dbReference type="NCBI Taxonomy" id="944288"/>
    <lineage>
        <taxon>Eukaryota</taxon>
        <taxon>Fungi</taxon>
        <taxon>Dikarya</taxon>
        <taxon>Basidiomycota</taxon>
        <taxon>Agaricomycotina</taxon>
        <taxon>Agaricomycetes</taxon>
        <taxon>Agaricomycetidae</taxon>
        <taxon>Amylocorticiales</taxon>
        <taxon>Amylocorticiaceae</taxon>
        <taxon>Plicatura</taxon>
        <taxon>Plicaturopsis crispa</taxon>
    </lineage>
</organism>
<reference evidence="3 4" key="1">
    <citation type="submission" date="2014-06" db="EMBL/GenBank/DDBJ databases">
        <title>Evolutionary Origins and Diversification of the Mycorrhizal Mutualists.</title>
        <authorList>
            <consortium name="DOE Joint Genome Institute"/>
            <consortium name="Mycorrhizal Genomics Consortium"/>
            <person name="Kohler A."/>
            <person name="Kuo A."/>
            <person name="Nagy L.G."/>
            <person name="Floudas D."/>
            <person name="Copeland A."/>
            <person name="Barry K.W."/>
            <person name="Cichocki N."/>
            <person name="Veneault-Fourrey C."/>
            <person name="LaButti K."/>
            <person name="Lindquist E.A."/>
            <person name="Lipzen A."/>
            <person name="Lundell T."/>
            <person name="Morin E."/>
            <person name="Murat C."/>
            <person name="Riley R."/>
            <person name="Ohm R."/>
            <person name="Sun H."/>
            <person name="Tunlid A."/>
            <person name="Henrissat B."/>
            <person name="Grigoriev I.V."/>
            <person name="Hibbett D.S."/>
            <person name="Martin F."/>
        </authorList>
    </citation>
    <scope>NUCLEOTIDE SEQUENCE [LARGE SCALE GENOMIC DNA]</scope>
    <source>
        <strain evidence="3 4">FD-325 SS-3</strain>
    </source>
</reference>
<feature type="transmembrane region" description="Helical" evidence="2">
    <location>
        <begin position="117"/>
        <end position="138"/>
    </location>
</feature>
<keyword evidence="2" id="KW-0812">Transmembrane</keyword>